<keyword evidence="2" id="KW-0067">ATP-binding</keyword>
<organism evidence="2 3">
    <name type="scientific">Candidatus Aphodosoma intestinipullorum</name>
    <dbReference type="NCBI Taxonomy" id="2840674"/>
    <lineage>
        <taxon>Bacteria</taxon>
        <taxon>Pseudomonadati</taxon>
        <taxon>Bacteroidota</taxon>
        <taxon>Bacteroidia</taxon>
        <taxon>Bacteroidales</taxon>
        <taxon>Candidatus Aphodosoma</taxon>
    </lineage>
</organism>
<evidence type="ECO:0000313" key="3">
    <source>
        <dbReference type="Proteomes" id="UP000712007"/>
    </source>
</evidence>
<feature type="domain" description="ABC transporter" evidence="1">
    <location>
        <begin position="28"/>
        <end position="77"/>
    </location>
</feature>
<name>A0A940IET1_9BACT</name>
<keyword evidence="2" id="KW-0547">Nucleotide-binding</keyword>
<protein>
    <submittedName>
        <fullName evidence="2">ABC transporter ATP-binding protein</fullName>
    </submittedName>
</protein>
<proteinExistence type="predicted"/>
<comment type="caution">
    <text evidence="2">The sequence shown here is derived from an EMBL/GenBank/DDBJ whole genome shotgun (WGS) entry which is preliminary data.</text>
</comment>
<sequence length="135" mass="15955">MKEMYITQFHVKGMWRRINLRWDNIHDDVNILVGINGCGKTTLLNLMADFYTGNKNKTKELAEDIYGTETETPITYIRSFDVPAKDRRKTESLLLQELKLVINQNGNGTSFFDYRMRMLNFPERAGMIRMRIEHF</sequence>
<reference evidence="2" key="1">
    <citation type="submission" date="2020-10" db="EMBL/GenBank/DDBJ databases">
        <authorList>
            <person name="Gilroy R."/>
        </authorList>
    </citation>
    <scope>NUCLEOTIDE SEQUENCE</scope>
    <source>
        <strain evidence="2">3924</strain>
    </source>
</reference>
<dbReference type="Proteomes" id="UP000712007">
    <property type="component" value="Unassembled WGS sequence"/>
</dbReference>
<feature type="non-terminal residue" evidence="2">
    <location>
        <position position="135"/>
    </location>
</feature>
<dbReference type="SUPFAM" id="SSF52540">
    <property type="entry name" value="P-loop containing nucleoside triphosphate hydrolases"/>
    <property type="match status" value="1"/>
</dbReference>
<dbReference type="InterPro" id="IPR027417">
    <property type="entry name" value="P-loop_NTPase"/>
</dbReference>
<dbReference type="EMBL" id="JADIMV010000085">
    <property type="protein sequence ID" value="MBO8440010.1"/>
    <property type="molecule type" value="Genomic_DNA"/>
</dbReference>
<gene>
    <name evidence="2" type="ORF">IAC51_05095</name>
</gene>
<dbReference type="Gene3D" id="3.40.50.300">
    <property type="entry name" value="P-loop containing nucleotide triphosphate hydrolases"/>
    <property type="match status" value="1"/>
</dbReference>
<evidence type="ECO:0000313" key="2">
    <source>
        <dbReference type="EMBL" id="MBO8440010.1"/>
    </source>
</evidence>
<dbReference type="GO" id="GO:0005524">
    <property type="term" value="F:ATP binding"/>
    <property type="evidence" value="ECO:0007669"/>
    <property type="project" value="UniProtKB-KW"/>
</dbReference>
<dbReference type="AlphaFoldDB" id="A0A940IET1"/>
<accession>A0A940IET1</accession>
<dbReference type="InterPro" id="IPR003439">
    <property type="entry name" value="ABC_transporter-like_ATP-bd"/>
</dbReference>
<dbReference type="Pfam" id="PF00005">
    <property type="entry name" value="ABC_tran"/>
    <property type="match status" value="1"/>
</dbReference>
<evidence type="ECO:0000259" key="1">
    <source>
        <dbReference type="Pfam" id="PF00005"/>
    </source>
</evidence>
<dbReference type="GO" id="GO:0016887">
    <property type="term" value="F:ATP hydrolysis activity"/>
    <property type="evidence" value="ECO:0007669"/>
    <property type="project" value="InterPro"/>
</dbReference>
<reference evidence="2" key="2">
    <citation type="journal article" date="2021" name="PeerJ">
        <title>Extensive microbial diversity within the chicken gut microbiome revealed by metagenomics and culture.</title>
        <authorList>
            <person name="Gilroy R."/>
            <person name="Ravi A."/>
            <person name="Getino M."/>
            <person name="Pursley I."/>
            <person name="Horton D.L."/>
            <person name="Alikhan N.F."/>
            <person name="Baker D."/>
            <person name="Gharbi K."/>
            <person name="Hall N."/>
            <person name="Watson M."/>
            <person name="Adriaenssens E.M."/>
            <person name="Foster-Nyarko E."/>
            <person name="Jarju S."/>
            <person name="Secka A."/>
            <person name="Antonio M."/>
            <person name="Oren A."/>
            <person name="Chaudhuri R.R."/>
            <person name="La Ragione R."/>
            <person name="Hildebrand F."/>
            <person name="Pallen M.J."/>
        </authorList>
    </citation>
    <scope>NUCLEOTIDE SEQUENCE</scope>
    <source>
        <strain evidence="2">3924</strain>
    </source>
</reference>